<organism evidence="1">
    <name type="scientific">uncultured Mycobacterium sp</name>
    <dbReference type="NCBI Taxonomy" id="171292"/>
    <lineage>
        <taxon>Bacteria</taxon>
        <taxon>Bacillati</taxon>
        <taxon>Actinomycetota</taxon>
        <taxon>Actinomycetes</taxon>
        <taxon>Mycobacteriales</taxon>
        <taxon>Mycobacteriaceae</taxon>
        <taxon>Mycobacterium</taxon>
        <taxon>environmental samples</taxon>
    </lineage>
</organism>
<dbReference type="Pfam" id="PF03583">
    <property type="entry name" value="LIP"/>
    <property type="match status" value="1"/>
</dbReference>
<gene>
    <name evidence="1" type="ORF">MHPYR_210021</name>
</gene>
<dbReference type="GO" id="GO:0004806">
    <property type="term" value="F:triacylglycerol lipase activity"/>
    <property type="evidence" value="ECO:0007669"/>
    <property type="project" value="InterPro"/>
</dbReference>
<sequence length="401" mass="42087">MSILMIVTLAGTACGGRTSHSTTETAPPENYGDVITSDAATDLDPALQSTVGWAQRFTFNSRSGINDSTTHVTGILLVPKGSPPEGGWRVVAFGHPATGTLPGCGPSTSPTLLNSSAVVQRLLQAGYPVVMPDYQGLGSLDKIRDRAGRDVYHPYLDSTTVGYNLIDSVRAARQLIDRAVGPASATWLAFGVGQGGQAAWAANELAANHGWSLTLIGAVAISPVTDINGLADEADAGTLNTQQALDLQAFLAGVKNGHFDDFNLDDYRSGIVAQKWDALLACDAAGLEERATLAGQITPDDLRPHSPAALATLRGYLKKASLPQGPTQAPMLVIYGDNDPLMPAAWTQSALDRACNMGDVITIRHLPNDAPDPLDMAEALDWINQRVNSVPAPNDCGGRAS</sequence>
<dbReference type="Gene3D" id="3.40.50.1820">
    <property type="entry name" value="alpha/beta hydrolase"/>
    <property type="match status" value="2"/>
</dbReference>
<dbReference type="PANTHER" id="PTHR34853">
    <property type="match status" value="1"/>
</dbReference>
<protein>
    <recommendedName>
        <fullName evidence="2">Secretory lipase</fullName>
    </recommendedName>
</protein>
<evidence type="ECO:0000313" key="1">
    <source>
        <dbReference type="EMBL" id="SBS75236.1"/>
    </source>
</evidence>
<dbReference type="PANTHER" id="PTHR34853:SF1">
    <property type="entry name" value="LIPASE 5"/>
    <property type="match status" value="1"/>
</dbReference>
<dbReference type="AlphaFoldDB" id="A0A1Y5P971"/>
<accession>A0A1Y5P971</accession>
<dbReference type="GO" id="GO:0016042">
    <property type="term" value="P:lipid catabolic process"/>
    <property type="evidence" value="ECO:0007669"/>
    <property type="project" value="InterPro"/>
</dbReference>
<dbReference type="SUPFAM" id="SSF53474">
    <property type="entry name" value="alpha/beta-Hydrolases"/>
    <property type="match status" value="1"/>
</dbReference>
<reference evidence="1" key="1">
    <citation type="submission" date="2016-03" db="EMBL/GenBank/DDBJ databases">
        <authorList>
            <person name="Ploux O."/>
        </authorList>
    </citation>
    <scope>NUCLEOTIDE SEQUENCE</scope>
    <source>
        <strain evidence="1">UC10</strain>
    </source>
</reference>
<proteinExistence type="predicted"/>
<dbReference type="InterPro" id="IPR005152">
    <property type="entry name" value="Lipase_secreted"/>
</dbReference>
<evidence type="ECO:0008006" key="2">
    <source>
        <dbReference type="Google" id="ProtNLM"/>
    </source>
</evidence>
<dbReference type="PIRSF" id="PIRSF029171">
    <property type="entry name" value="Esterase_LipA"/>
    <property type="match status" value="1"/>
</dbReference>
<name>A0A1Y5P971_9MYCO</name>
<dbReference type="EMBL" id="FLQS01000014">
    <property type="protein sequence ID" value="SBS75236.1"/>
    <property type="molecule type" value="Genomic_DNA"/>
</dbReference>
<dbReference type="InterPro" id="IPR029058">
    <property type="entry name" value="AB_hydrolase_fold"/>
</dbReference>